<gene>
    <name evidence="1" type="ORF">GTS_13370</name>
</gene>
<protein>
    <recommendedName>
        <fullName evidence="3">Polyketide synthase</fullName>
    </recommendedName>
</protein>
<evidence type="ECO:0000313" key="2">
    <source>
        <dbReference type="Proteomes" id="UP000298860"/>
    </source>
</evidence>
<dbReference type="RefSeq" id="WP_137812871.1">
    <property type="nucleotide sequence ID" value="NZ_BJFL01000004.1"/>
</dbReference>
<evidence type="ECO:0008006" key="3">
    <source>
        <dbReference type="Google" id="ProtNLM"/>
    </source>
</evidence>
<proteinExistence type="predicted"/>
<dbReference type="Proteomes" id="UP000298860">
    <property type="component" value="Unassembled WGS sequence"/>
</dbReference>
<dbReference type="Gene3D" id="3.30.70.1090">
    <property type="entry name" value="Dimeric alpha+beta barrel"/>
    <property type="match status" value="1"/>
</dbReference>
<dbReference type="InterPro" id="IPR011008">
    <property type="entry name" value="Dimeric_a/b-barrel"/>
</dbReference>
<dbReference type="EMBL" id="BJFL01000004">
    <property type="protein sequence ID" value="GDY29704.1"/>
    <property type="molecule type" value="Genomic_DNA"/>
</dbReference>
<organism evidence="1 2">
    <name type="scientific">Gandjariella thermophila</name>
    <dbReference type="NCBI Taxonomy" id="1931992"/>
    <lineage>
        <taxon>Bacteria</taxon>
        <taxon>Bacillati</taxon>
        <taxon>Actinomycetota</taxon>
        <taxon>Actinomycetes</taxon>
        <taxon>Pseudonocardiales</taxon>
        <taxon>Pseudonocardiaceae</taxon>
        <taxon>Gandjariella</taxon>
    </lineage>
</organism>
<comment type="caution">
    <text evidence="1">The sequence shown here is derived from an EMBL/GenBank/DDBJ whole genome shotgun (WGS) entry which is preliminary data.</text>
</comment>
<evidence type="ECO:0000313" key="1">
    <source>
        <dbReference type="EMBL" id="GDY29704.1"/>
    </source>
</evidence>
<dbReference type="OrthoDB" id="4147507at2"/>
<sequence length="109" mass="12508">MYRTLIVARMRPGSAPDIAEIFAESDQTELPSLVGVSSRSLFQFGDLYMHFIEGDNPVGEAVSAVGEHPEFRRVSEALRQYVSAYDPERWRGPRDAMGVEFYRWERPPR</sequence>
<name>A0A4D4J2R1_9PSEU</name>
<dbReference type="InterPro" id="IPR006765">
    <property type="entry name" value="Polyketide_synth_cyclase"/>
</dbReference>
<keyword evidence="2" id="KW-1185">Reference proteome</keyword>
<dbReference type="GO" id="GO:0030639">
    <property type="term" value="P:polyketide biosynthetic process"/>
    <property type="evidence" value="ECO:0007669"/>
    <property type="project" value="InterPro"/>
</dbReference>
<reference evidence="2" key="1">
    <citation type="submission" date="2019-04" db="EMBL/GenBank/DDBJ databases">
        <title>Draft genome sequence of Pseudonocardiaceae bacterium SL3-2-4.</title>
        <authorList>
            <person name="Ningsih F."/>
            <person name="Yokota A."/>
            <person name="Sakai Y."/>
            <person name="Nanatani K."/>
            <person name="Yabe S."/>
            <person name="Oetari A."/>
            <person name="Sjamsuridzal W."/>
        </authorList>
    </citation>
    <scope>NUCLEOTIDE SEQUENCE [LARGE SCALE GENOMIC DNA]</scope>
    <source>
        <strain evidence="2">SL3-2-4</strain>
    </source>
</reference>
<dbReference type="SUPFAM" id="SSF54909">
    <property type="entry name" value="Dimeric alpha+beta barrel"/>
    <property type="match status" value="1"/>
</dbReference>
<dbReference type="AlphaFoldDB" id="A0A4D4J2R1"/>
<accession>A0A4D4J2R1</accession>
<dbReference type="InterPro" id="IPR038474">
    <property type="entry name" value="Polyketide_synth_cyclase_sf"/>
</dbReference>
<dbReference type="Pfam" id="PF04673">
    <property type="entry name" value="Cyclase_polyket"/>
    <property type="match status" value="1"/>
</dbReference>